<protein>
    <submittedName>
        <fullName evidence="4">Stage III sporulation protein AA</fullName>
    </submittedName>
</protein>
<keyword evidence="1" id="KW-0547">Nucleotide-binding</keyword>
<dbReference type="Proteomes" id="UP001652431">
    <property type="component" value="Unassembled WGS sequence"/>
</dbReference>
<dbReference type="InterPro" id="IPR014217">
    <property type="entry name" value="Spore_III_AA"/>
</dbReference>
<keyword evidence="2" id="KW-0067">ATP-binding</keyword>
<dbReference type="InterPro" id="IPR045735">
    <property type="entry name" value="Spore_III_AA_AAA+_ATPase"/>
</dbReference>
<evidence type="ECO:0000313" key="4">
    <source>
        <dbReference type="EMBL" id="MCU6687495.1"/>
    </source>
</evidence>
<dbReference type="PANTHER" id="PTHR20953:SF3">
    <property type="entry name" value="P-LOOP CONTAINING NUCLEOSIDE TRIPHOSPHATE HYDROLASES SUPERFAMILY PROTEIN"/>
    <property type="match status" value="1"/>
</dbReference>
<reference evidence="4 5" key="1">
    <citation type="journal article" date="2021" name="ISME Commun">
        <title>Automated analysis of genomic sequences facilitates high-throughput and comprehensive description of bacteria.</title>
        <authorList>
            <person name="Hitch T.C.A."/>
        </authorList>
    </citation>
    <scope>NUCLEOTIDE SEQUENCE [LARGE SCALE GENOMIC DNA]</scope>
    <source>
        <strain evidence="4 5">Sanger_03</strain>
    </source>
</reference>
<dbReference type="InterPro" id="IPR027417">
    <property type="entry name" value="P-loop_NTPase"/>
</dbReference>
<dbReference type="InterPro" id="IPR003593">
    <property type="entry name" value="AAA+_ATPase"/>
</dbReference>
<gene>
    <name evidence="4" type="primary">spoIIIAA</name>
    <name evidence="4" type="ORF">OCV99_13295</name>
</gene>
<dbReference type="NCBIfam" id="TIGR02858">
    <property type="entry name" value="spore_III_AA"/>
    <property type="match status" value="1"/>
</dbReference>
<name>A0ABT2RQ01_9FIRM</name>
<dbReference type="SUPFAM" id="SSF52540">
    <property type="entry name" value="P-loop containing nucleoside triphosphate hydrolases"/>
    <property type="match status" value="1"/>
</dbReference>
<proteinExistence type="predicted"/>
<evidence type="ECO:0000256" key="1">
    <source>
        <dbReference type="ARBA" id="ARBA00022741"/>
    </source>
</evidence>
<dbReference type="Gene3D" id="3.40.50.300">
    <property type="entry name" value="P-loop containing nucleotide triphosphate hydrolases"/>
    <property type="match status" value="1"/>
</dbReference>
<accession>A0ABT2RQ01</accession>
<comment type="caution">
    <text evidence="4">The sequence shown here is derived from an EMBL/GenBank/DDBJ whole genome shotgun (WGS) entry which is preliminary data.</text>
</comment>
<keyword evidence="5" id="KW-1185">Reference proteome</keyword>
<evidence type="ECO:0000313" key="5">
    <source>
        <dbReference type="Proteomes" id="UP001652431"/>
    </source>
</evidence>
<sequence length="308" mass="34465">MERNKVLKVLPGSVRLLIEKENLQYEYLQEIKLRTGQPLILKYKGNEIIPGKAKERPYIVSAADVRETMDYVSNYSLYAYEEEMRQGFITIEGGHRVGMTGQAILEEGKVKNLKYVSSLNIRMAHEVLGCADGVFPYITYNRQLAHTLIISPPGCGKTTLLRDMVRQISNGNDWISGMSVGVVDERSEIGGSYMGVSQNHLGMRTDVLDCCPKAEGMIMLIRSMGPQVVAVDEIGASEDVHAIEYAMYCGCKLLATAHGASLEEIKKKPHLGRMVEERRFERYIVLGNVGQVGEIRGIYDEAGREIRK</sequence>
<evidence type="ECO:0000256" key="2">
    <source>
        <dbReference type="ARBA" id="ARBA00022840"/>
    </source>
</evidence>
<dbReference type="EMBL" id="JAOQJU010000020">
    <property type="protein sequence ID" value="MCU6687495.1"/>
    <property type="molecule type" value="Genomic_DNA"/>
</dbReference>
<dbReference type="PANTHER" id="PTHR20953">
    <property type="entry name" value="KINASE-RELATED"/>
    <property type="match status" value="1"/>
</dbReference>
<dbReference type="RefSeq" id="WP_158371217.1">
    <property type="nucleotide sequence ID" value="NZ_JAOQJU010000020.1"/>
</dbReference>
<dbReference type="SMART" id="SM00382">
    <property type="entry name" value="AAA"/>
    <property type="match status" value="1"/>
</dbReference>
<feature type="domain" description="AAA+ ATPase" evidence="3">
    <location>
        <begin position="143"/>
        <end position="290"/>
    </location>
</feature>
<organism evidence="4 5">
    <name type="scientific">Dorea acetigenes</name>
    <dbReference type="NCBI Taxonomy" id="2981787"/>
    <lineage>
        <taxon>Bacteria</taxon>
        <taxon>Bacillati</taxon>
        <taxon>Bacillota</taxon>
        <taxon>Clostridia</taxon>
        <taxon>Lachnospirales</taxon>
        <taxon>Lachnospiraceae</taxon>
        <taxon>Dorea</taxon>
    </lineage>
</organism>
<dbReference type="Pfam" id="PF19568">
    <property type="entry name" value="Spore_III_AA"/>
    <property type="match status" value="1"/>
</dbReference>
<evidence type="ECO:0000259" key="3">
    <source>
        <dbReference type="SMART" id="SM00382"/>
    </source>
</evidence>